<dbReference type="EMBL" id="LR633966">
    <property type="protein sequence ID" value="VUX55018.1"/>
    <property type="molecule type" value="Genomic_DNA"/>
</dbReference>
<protein>
    <submittedName>
        <fullName evidence="1">Uncharacterized protein</fullName>
    </submittedName>
</protein>
<reference evidence="1" key="1">
    <citation type="submission" date="2019-07" db="EMBL/GenBank/DDBJ databases">
        <authorList>
            <person name="Weber M."/>
            <person name="Kostadinov I."/>
            <person name="Kostadinov D I."/>
        </authorList>
    </citation>
    <scope>NUCLEOTIDE SEQUENCE</scope>
    <source>
        <strain evidence="1">Gfbio:sag-sample-b02:053724c1-46a9-4a36-b237-ea2bf867836b</strain>
    </source>
</reference>
<evidence type="ECO:0000313" key="1">
    <source>
        <dbReference type="EMBL" id="VUX55018.1"/>
    </source>
</evidence>
<proteinExistence type="predicted"/>
<sequence length="106" mass="12157">MIDVIGLGRGIEAHGVPDRGQTPRRADRVRGGTGNIEVDIDEARRRVDFLNRGSERAFLERRLADSIPYRAIFVIRRGVDDEAQRLGRKIWRTMLAADKERTREKS</sequence>
<name>A0A7D9D196_9GAMM</name>
<dbReference type="AlphaFoldDB" id="A0A7D9D196"/>
<gene>
    <name evidence="1" type="ORF">JTBB02_V1_130001</name>
</gene>
<organism evidence="1">
    <name type="scientific">uncultured Woeseiaceae bacterium</name>
    <dbReference type="NCBI Taxonomy" id="1983305"/>
    <lineage>
        <taxon>Bacteria</taxon>
        <taxon>Pseudomonadati</taxon>
        <taxon>Pseudomonadota</taxon>
        <taxon>Gammaproteobacteria</taxon>
        <taxon>Woeseiales</taxon>
        <taxon>Woeseiaceae</taxon>
        <taxon>environmental samples</taxon>
    </lineage>
</organism>
<accession>A0A7D9D196</accession>